<dbReference type="GO" id="GO:0016740">
    <property type="term" value="F:transferase activity"/>
    <property type="evidence" value="ECO:0007669"/>
    <property type="project" value="UniProtKB-KW"/>
</dbReference>
<dbReference type="PROSITE" id="PS51292">
    <property type="entry name" value="ZF_RING_CH"/>
    <property type="match status" value="1"/>
</dbReference>
<sequence length="187" mass="21223">MESKSQVKELKNSIKLDQTPSYICRICFDSNLDDLISPCKCSGSSKYTHEQCLKTWLCHKNPNLKSPSCEICGSSFNIEMKKSFKCALEQDSNKKMVLYCKIFVFLGALFMLGVVILISVVFYIDLEKKLVYSILLLIACSIPVCLCVYFLSRNLINLCIKIEVIDWKIISYSRKSSPNASITEPNS</sequence>
<feature type="domain" description="RING-CH-type" evidence="11">
    <location>
        <begin position="16"/>
        <end position="79"/>
    </location>
</feature>
<name>A0A1R2AQP1_9CILI</name>
<dbReference type="PANTHER" id="PTHR46065:SF3">
    <property type="entry name" value="FI20425P1"/>
    <property type="match status" value="1"/>
</dbReference>
<gene>
    <name evidence="12" type="ORF">SteCoe_36281</name>
</gene>
<dbReference type="AlphaFoldDB" id="A0A1R2AQP1"/>
<keyword evidence="4" id="KW-0479">Metal-binding</keyword>
<dbReference type="OrthoDB" id="264354at2759"/>
<proteinExistence type="predicted"/>
<evidence type="ECO:0000256" key="10">
    <source>
        <dbReference type="SAM" id="Phobius"/>
    </source>
</evidence>
<keyword evidence="3 10" id="KW-0812">Transmembrane</keyword>
<keyword evidence="8 10" id="KW-1133">Transmembrane helix</keyword>
<reference evidence="12 13" key="1">
    <citation type="submission" date="2016-11" db="EMBL/GenBank/DDBJ databases">
        <title>The macronuclear genome of Stentor coeruleus: a giant cell with tiny introns.</title>
        <authorList>
            <person name="Slabodnick M."/>
            <person name="Ruby J.G."/>
            <person name="Reiff S.B."/>
            <person name="Swart E.C."/>
            <person name="Gosai S."/>
            <person name="Prabakaran S."/>
            <person name="Witkowska E."/>
            <person name="Larue G.E."/>
            <person name="Fisher S."/>
            <person name="Freeman R.M."/>
            <person name="Gunawardena J."/>
            <person name="Chu W."/>
            <person name="Stover N.A."/>
            <person name="Gregory B.D."/>
            <person name="Nowacki M."/>
            <person name="Derisi J."/>
            <person name="Roy S.W."/>
            <person name="Marshall W.F."/>
            <person name="Sood P."/>
        </authorList>
    </citation>
    <scope>NUCLEOTIDE SEQUENCE [LARGE SCALE GENOMIC DNA]</scope>
    <source>
        <strain evidence="12">WM001</strain>
    </source>
</reference>
<dbReference type="SUPFAM" id="SSF57850">
    <property type="entry name" value="RING/U-box"/>
    <property type="match status" value="1"/>
</dbReference>
<evidence type="ECO:0000256" key="9">
    <source>
        <dbReference type="ARBA" id="ARBA00023136"/>
    </source>
</evidence>
<dbReference type="SMART" id="SM00744">
    <property type="entry name" value="RINGv"/>
    <property type="match status" value="1"/>
</dbReference>
<protein>
    <recommendedName>
        <fullName evidence="11">RING-CH-type domain-containing protein</fullName>
    </recommendedName>
</protein>
<feature type="transmembrane region" description="Helical" evidence="10">
    <location>
        <begin position="102"/>
        <end position="124"/>
    </location>
</feature>
<dbReference type="Pfam" id="PF12906">
    <property type="entry name" value="RINGv"/>
    <property type="match status" value="1"/>
</dbReference>
<keyword evidence="7" id="KW-0862">Zinc</keyword>
<comment type="subcellular location">
    <subcellularLocation>
        <location evidence="1">Membrane</location>
        <topology evidence="1">Multi-pass membrane protein</topology>
    </subcellularLocation>
</comment>
<feature type="transmembrane region" description="Helical" evidence="10">
    <location>
        <begin position="130"/>
        <end position="151"/>
    </location>
</feature>
<keyword evidence="6" id="KW-0833">Ubl conjugation pathway</keyword>
<evidence type="ECO:0000256" key="2">
    <source>
        <dbReference type="ARBA" id="ARBA00022679"/>
    </source>
</evidence>
<keyword evidence="13" id="KW-1185">Reference proteome</keyword>
<comment type="caution">
    <text evidence="12">The sequence shown here is derived from an EMBL/GenBank/DDBJ whole genome shotgun (WGS) entry which is preliminary data.</text>
</comment>
<evidence type="ECO:0000256" key="3">
    <source>
        <dbReference type="ARBA" id="ARBA00022692"/>
    </source>
</evidence>
<evidence type="ECO:0000256" key="7">
    <source>
        <dbReference type="ARBA" id="ARBA00022833"/>
    </source>
</evidence>
<evidence type="ECO:0000256" key="6">
    <source>
        <dbReference type="ARBA" id="ARBA00022786"/>
    </source>
</evidence>
<dbReference type="InterPro" id="IPR011016">
    <property type="entry name" value="Znf_RING-CH"/>
</dbReference>
<evidence type="ECO:0000256" key="4">
    <source>
        <dbReference type="ARBA" id="ARBA00022723"/>
    </source>
</evidence>
<dbReference type="Proteomes" id="UP000187209">
    <property type="component" value="Unassembled WGS sequence"/>
</dbReference>
<evidence type="ECO:0000256" key="5">
    <source>
        <dbReference type="ARBA" id="ARBA00022771"/>
    </source>
</evidence>
<evidence type="ECO:0000259" key="11">
    <source>
        <dbReference type="PROSITE" id="PS51292"/>
    </source>
</evidence>
<dbReference type="EMBL" id="MPUH01001639">
    <property type="protein sequence ID" value="OMJ66765.1"/>
    <property type="molecule type" value="Genomic_DNA"/>
</dbReference>
<accession>A0A1R2AQP1</accession>
<evidence type="ECO:0000313" key="12">
    <source>
        <dbReference type="EMBL" id="OMJ66765.1"/>
    </source>
</evidence>
<dbReference type="Gene3D" id="3.30.40.10">
    <property type="entry name" value="Zinc/RING finger domain, C3HC4 (zinc finger)"/>
    <property type="match status" value="1"/>
</dbReference>
<keyword evidence="5" id="KW-0863">Zinc-finger</keyword>
<dbReference type="PANTHER" id="PTHR46065">
    <property type="entry name" value="E3 UBIQUITIN-PROTEIN LIGASE MARCH 2/3 FAMILY MEMBER"/>
    <property type="match status" value="1"/>
</dbReference>
<evidence type="ECO:0000256" key="1">
    <source>
        <dbReference type="ARBA" id="ARBA00004141"/>
    </source>
</evidence>
<evidence type="ECO:0000256" key="8">
    <source>
        <dbReference type="ARBA" id="ARBA00022989"/>
    </source>
</evidence>
<organism evidence="12 13">
    <name type="scientific">Stentor coeruleus</name>
    <dbReference type="NCBI Taxonomy" id="5963"/>
    <lineage>
        <taxon>Eukaryota</taxon>
        <taxon>Sar</taxon>
        <taxon>Alveolata</taxon>
        <taxon>Ciliophora</taxon>
        <taxon>Postciliodesmatophora</taxon>
        <taxon>Heterotrichea</taxon>
        <taxon>Heterotrichida</taxon>
        <taxon>Stentoridae</taxon>
        <taxon>Stentor</taxon>
    </lineage>
</organism>
<dbReference type="InterPro" id="IPR013083">
    <property type="entry name" value="Znf_RING/FYVE/PHD"/>
</dbReference>
<dbReference type="GO" id="GO:0016020">
    <property type="term" value="C:membrane"/>
    <property type="evidence" value="ECO:0007669"/>
    <property type="project" value="UniProtKB-SubCell"/>
</dbReference>
<keyword evidence="2" id="KW-0808">Transferase</keyword>
<evidence type="ECO:0000313" key="13">
    <source>
        <dbReference type="Proteomes" id="UP000187209"/>
    </source>
</evidence>
<dbReference type="GO" id="GO:0008270">
    <property type="term" value="F:zinc ion binding"/>
    <property type="evidence" value="ECO:0007669"/>
    <property type="project" value="UniProtKB-KW"/>
</dbReference>
<dbReference type="CDD" id="cd16495">
    <property type="entry name" value="RING_CH-C4HC3_MARCH"/>
    <property type="match status" value="1"/>
</dbReference>
<keyword evidence="9 10" id="KW-0472">Membrane</keyword>